<feature type="region of interest" description="Disordered" evidence="1">
    <location>
        <begin position="1"/>
        <end position="40"/>
    </location>
</feature>
<name>A0A0D9WPW3_9ORYZ</name>
<dbReference type="HOGENOM" id="CLU_2486632_0_0_1"/>
<dbReference type="AlphaFoldDB" id="A0A0D9WPW3"/>
<protein>
    <submittedName>
        <fullName evidence="2">Uncharacterized protein</fullName>
    </submittedName>
</protein>
<dbReference type="Gramene" id="LPERR06G11360.1">
    <property type="protein sequence ID" value="LPERR06G11360.1"/>
    <property type="gene ID" value="LPERR06G11360"/>
</dbReference>
<proteinExistence type="predicted"/>
<evidence type="ECO:0000313" key="2">
    <source>
        <dbReference type="EnsemblPlants" id="LPERR06G11360.1"/>
    </source>
</evidence>
<reference evidence="3" key="2">
    <citation type="submission" date="2013-12" db="EMBL/GenBank/DDBJ databases">
        <authorList>
            <person name="Yu Y."/>
            <person name="Lee S."/>
            <person name="de Baynast K."/>
            <person name="Wissotski M."/>
            <person name="Liu L."/>
            <person name="Talag J."/>
            <person name="Goicoechea J."/>
            <person name="Angelova A."/>
            <person name="Jetty R."/>
            <person name="Kudrna D."/>
            <person name="Golser W."/>
            <person name="Rivera L."/>
            <person name="Zhang J."/>
            <person name="Wing R."/>
        </authorList>
    </citation>
    <scope>NUCLEOTIDE SEQUENCE</scope>
</reference>
<reference evidence="2" key="3">
    <citation type="submission" date="2015-04" db="UniProtKB">
        <authorList>
            <consortium name="EnsemblPlants"/>
        </authorList>
    </citation>
    <scope>IDENTIFICATION</scope>
</reference>
<evidence type="ECO:0000256" key="1">
    <source>
        <dbReference type="SAM" id="MobiDB-lite"/>
    </source>
</evidence>
<feature type="compositionally biased region" description="Acidic residues" evidence="1">
    <location>
        <begin position="9"/>
        <end position="20"/>
    </location>
</feature>
<dbReference type="EnsemblPlants" id="LPERR06G11360.1">
    <property type="protein sequence ID" value="LPERR06G11360.1"/>
    <property type="gene ID" value="LPERR06G11360"/>
</dbReference>
<reference evidence="2 3" key="1">
    <citation type="submission" date="2012-08" db="EMBL/GenBank/DDBJ databases">
        <title>Oryza genome evolution.</title>
        <authorList>
            <person name="Wing R.A."/>
        </authorList>
    </citation>
    <scope>NUCLEOTIDE SEQUENCE</scope>
</reference>
<keyword evidence="3" id="KW-1185">Reference proteome</keyword>
<sequence>MRHLNIPDDISDVSDDEEWADPFAPACGDPGQSSSAPPVPAFCETPAHIDSPLDSGSLEGTSVEEEVEYQSDGYGGDDNDALVMIHA</sequence>
<evidence type="ECO:0000313" key="3">
    <source>
        <dbReference type="Proteomes" id="UP000032180"/>
    </source>
</evidence>
<organism evidence="2 3">
    <name type="scientific">Leersia perrieri</name>
    <dbReference type="NCBI Taxonomy" id="77586"/>
    <lineage>
        <taxon>Eukaryota</taxon>
        <taxon>Viridiplantae</taxon>
        <taxon>Streptophyta</taxon>
        <taxon>Embryophyta</taxon>
        <taxon>Tracheophyta</taxon>
        <taxon>Spermatophyta</taxon>
        <taxon>Magnoliopsida</taxon>
        <taxon>Liliopsida</taxon>
        <taxon>Poales</taxon>
        <taxon>Poaceae</taxon>
        <taxon>BOP clade</taxon>
        <taxon>Oryzoideae</taxon>
        <taxon>Oryzeae</taxon>
        <taxon>Oryzinae</taxon>
        <taxon>Leersia</taxon>
    </lineage>
</organism>
<accession>A0A0D9WPW3</accession>
<dbReference type="Proteomes" id="UP000032180">
    <property type="component" value="Chromosome 6"/>
</dbReference>